<keyword evidence="2" id="KW-0732">Signal</keyword>
<evidence type="ECO:0000313" key="3">
    <source>
        <dbReference type="Proteomes" id="UP000887540"/>
    </source>
</evidence>
<evidence type="ECO:0000313" key="4">
    <source>
        <dbReference type="WBParaSite" id="ACRNAN_scaffold1544.g30940.t1"/>
    </source>
</evidence>
<dbReference type="Proteomes" id="UP000887540">
    <property type="component" value="Unplaced"/>
</dbReference>
<reference evidence="4" key="1">
    <citation type="submission" date="2022-11" db="UniProtKB">
        <authorList>
            <consortium name="WormBaseParasite"/>
        </authorList>
    </citation>
    <scope>IDENTIFICATION</scope>
</reference>
<sequence length="473" mass="50154">MSKILVFVSFCIVVLSYAAAQESPILRFKSSESSEIHLIGSKNPAHEEDSNENRQERPVIRAKRQSCGGCGSSGGSGCSSGSSGCGSSSCGCQQTSSSSSGCSQQTSQPSSCCITLTFTPVQQSSGCSSSGSSGCSQSSNSNCGCSSGSSGSSGSLVLPDVDIHLDRPDVAVHPEALVLPDVDVHLDRPDVAVHPEVLVLPDVDVHLDRPDVAVHPEVLVLPDVDVHLDRPVVAAHPVLLDVDAHLDRPVVALLLVAVHLLKKSLLAHIHQVPQVVVPLGLLDAAAPLDHQTADALLAPQDAPRGPPDAAAPQAPPDAPLGHQIADAPLDHQTVDVPLDHPDAVALQDRLVAHPALQVVDARTLHLKNSMLYPIHQVHQAADVHLVHQGVDVHLVVPQDVDVAKEEGRDFRHFAPHSMGPHHFWRRRVDVPTGSPAHKARETQDFLCDNCPDVITVDVHWHCASGRAPKFKGH</sequence>
<dbReference type="WBParaSite" id="ACRNAN_scaffold1544.g30940.t1">
    <property type="protein sequence ID" value="ACRNAN_scaffold1544.g30940.t1"/>
    <property type="gene ID" value="ACRNAN_scaffold1544.g30940"/>
</dbReference>
<evidence type="ECO:0000256" key="2">
    <source>
        <dbReference type="SAM" id="SignalP"/>
    </source>
</evidence>
<feature type="compositionally biased region" description="Low complexity" evidence="1">
    <location>
        <begin position="298"/>
        <end position="312"/>
    </location>
</feature>
<evidence type="ECO:0000256" key="1">
    <source>
        <dbReference type="SAM" id="MobiDB-lite"/>
    </source>
</evidence>
<dbReference type="AlphaFoldDB" id="A0A914CYV7"/>
<keyword evidence="3" id="KW-1185">Reference proteome</keyword>
<feature type="signal peptide" evidence="2">
    <location>
        <begin position="1"/>
        <end position="20"/>
    </location>
</feature>
<accession>A0A914CYV7</accession>
<feature type="chain" id="PRO_5038124391" evidence="2">
    <location>
        <begin position="21"/>
        <end position="473"/>
    </location>
</feature>
<organism evidence="3 4">
    <name type="scientific">Acrobeloides nanus</name>
    <dbReference type="NCBI Taxonomy" id="290746"/>
    <lineage>
        <taxon>Eukaryota</taxon>
        <taxon>Metazoa</taxon>
        <taxon>Ecdysozoa</taxon>
        <taxon>Nematoda</taxon>
        <taxon>Chromadorea</taxon>
        <taxon>Rhabditida</taxon>
        <taxon>Tylenchina</taxon>
        <taxon>Cephalobomorpha</taxon>
        <taxon>Cephaloboidea</taxon>
        <taxon>Cephalobidae</taxon>
        <taxon>Acrobeloides</taxon>
    </lineage>
</organism>
<protein>
    <submittedName>
        <fullName evidence="4">Uncharacterized protein</fullName>
    </submittedName>
</protein>
<feature type="region of interest" description="Disordered" evidence="1">
    <location>
        <begin position="298"/>
        <end position="321"/>
    </location>
</feature>
<name>A0A914CYV7_9BILA</name>
<proteinExistence type="predicted"/>